<dbReference type="WBParaSite" id="MCU_004295-RA">
    <property type="protein sequence ID" value="MCU_004295-RA"/>
    <property type="gene ID" value="MCU_004295"/>
</dbReference>
<dbReference type="EMBL" id="UXSR01005394">
    <property type="protein sequence ID" value="VDD81671.1"/>
    <property type="molecule type" value="Genomic_DNA"/>
</dbReference>
<reference evidence="4" key="2">
    <citation type="submission" date="2019-11" db="UniProtKB">
        <authorList>
            <consortium name="WormBaseParasite"/>
        </authorList>
    </citation>
    <scope>IDENTIFICATION</scope>
</reference>
<evidence type="ECO:0000313" key="4">
    <source>
        <dbReference type="WBParaSite" id="MCU_004295-RA"/>
    </source>
</evidence>
<evidence type="ECO:0000256" key="1">
    <source>
        <dbReference type="SAM" id="MobiDB-lite"/>
    </source>
</evidence>
<evidence type="ECO:0000313" key="2">
    <source>
        <dbReference type="EMBL" id="VDD81671.1"/>
    </source>
</evidence>
<dbReference type="Proteomes" id="UP000267029">
    <property type="component" value="Unassembled WGS sequence"/>
</dbReference>
<organism evidence="4">
    <name type="scientific">Mesocestoides corti</name>
    <name type="common">Flatworm</name>
    <dbReference type="NCBI Taxonomy" id="53468"/>
    <lineage>
        <taxon>Eukaryota</taxon>
        <taxon>Metazoa</taxon>
        <taxon>Spiralia</taxon>
        <taxon>Lophotrochozoa</taxon>
        <taxon>Platyhelminthes</taxon>
        <taxon>Cestoda</taxon>
        <taxon>Eucestoda</taxon>
        <taxon>Cyclophyllidea</taxon>
        <taxon>Mesocestoididae</taxon>
        <taxon>Mesocestoides</taxon>
    </lineage>
</organism>
<gene>
    <name evidence="2" type="ORF">MCOS_LOCUS7674</name>
</gene>
<accession>A0A0R3UJI5</accession>
<name>A0A0R3UJI5_MESCO</name>
<dbReference type="AlphaFoldDB" id="A0A0R3UJI5"/>
<protein>
    <submittedName>
        <fullName evidence="2 4">Uncharacterized protein</fullName>
    </submittedName>
</protein>
<keyword evidence="3" id="KW-1185">Reference proteome</keyword>
<feature type="region of interest" description="Disordered" evidence="1">
    <location>
        <begin position="1"/>
        <end position="25"/>
    </location>
</feature>
<feature type="compositionally biased region" description="Polar residues" evidence="1">
    <location>
        <begin position="1"/>
        <end position="12"/>
    </location>
</feature>
<feature type="compositionally biased region" description="Gly residues" evidence="1">
    <location>
        <begin position="13"/>
        <end position="25"/>
    </location>
</feature>
<proteinExistence type="predicted"/>
<evidence type="ECO:0000313" key="3">
    <source>
        <dbReference type="Proteomes" id="UP000267029"/>
    </source>
</evidence>
<reference evidence="2 3" key="1">
    <citation type="submission" date="2018-10" db="EMBL/GenBank/DDBJ databases">
        <authorList>
            <consortium name="Pathogen Informatics"/>
        </authorList>
    </citation>
    <scope>NUCLEOTIDE SEQUENCE [LARGE SCALE GENOMIC DNA]</scope>
</reference>
<sequence length="125" mass="13483">MRPRTPTTCTTSLGGGGGSGRGGWEGGRKGGMLSCAQLGYRHLKPPPFACFSIVQVFIWTPLQSTVPPLPVFSQTGKLFAGNGLRCGLDRCCSLETAIHPFHKFKSYWMSPTPTLASLSRPIITR</sequence>